<comment type="caution">
    <text evidence="5">The sequence shown here is derived from an EMBL/GenBank/DDBJ whole genome shotgun (WGS) entry which is preliminary data.</text>
</comment>
<evidence type="ECO:0000256" key="2">
    <source>
        <dbReference type="SAM" id="SignalP"/>
    </source>
</evidence>
<dbReference type="Pfam" id="PF07887">
    <property type="entry name" value="Calmodulin_bind"/>
    <property type="match status" value="1"/>
</dbReference>
<dbReference type="GO" id="GO:0043565">
    <property type="term" value="F:sequence-specific DNA binding"/>
    <property type="evidence" value="ECO:0007669"/>
    <property type="project" value="TreeGrafter"/>
</dbReference>
<proteinExistence type="predicted"/>
<evidence type="ECO:0000313" key="6">
    <source>
        <dbReference type="Proteomes" id="UP000636709"/>
    </source>
</evidence>
<dbReference type="PANTHER" id="PTHR31713">
    <property type="entry name" value="OS02G0177800 PROTEIN"/>
    <property type="match status" value="1"/>
</dbReference>
<dbReference type="InterPro" id="IPR012416">
    <property type="entry name" value="CBP60"/>
</dbReference>
<dbReference type="Pfam" id="PF20452">
    <property type="entry name" value="Calmod_bind_C"/>
    <property type="match status" value="1"/>
</dbReference>
<dbReference type="GO" id="GO:0003700">
    <property type="term" value="F:DNA-binding transcription factor activity"/>
    <property type="evidence" value="ECO:0007669"/>
    <property type="project" value="TreeGrafter"/>
</dbReference>
<reference evidence="5" key="1">
    <citation type="submission" date="2020-07" db="EMBL/GenBank/DDBJ databases">
        <title>Genome sequence and genetic diversity analysis of an under-domesticated orphan crop, white fonio (Digitaria exilis).</title>
        <authorList>
            <person name="Bennetzen J.L."/>
            <person name="Chen S."/>
            <person name="Ma X."/>
            <person name="Wang X."/>
            <person name="Yssel A.E.J."/>
            <person name="Chaluvadi S.R."/>
            <person name="Johnson M."/>
            <person name="Gangashetty P."/>
            <person name="Hamidou F."/>
            <person name="Sanogo M.D."/>
            <person name="Zwaenepoel A."/>
            <person name="Wallace J."/>
            <person name="Van De Peer Y."/>
            <person name="Van Deynze A."/>
        </authorList>
    </citation>
    <scope>NUCLEOTIDE SEQUENCE</scope>
    <source>
        <tissue evidence="5">Leaves</tissue>
    </source>
</reference>
<keyword evidence="2" id="KW-0732">Signal</keyword>
<feature type="signal peptide" evidence="2">
    <location>
        <begin position="1"/>
        <end position="43"/>
    </location>
</feature>
<organism evidence="5 6">
    <name type="scientific">Digitaria exilis</name>
    <dbReference type="NCBI Taxonomy" id="1010633"/>
    <lineage>
        <taxon>Eukaryota</taxon>
        <taxon>Viridiplantae</taxon>
        <taxon>Streptophyta</taxon>
        <taxon>Embryophyta</taxon>
        <taxon>Tracheophyta</taxon>
        <taxon>Spermatophyta</taxon>
        <taxon>Magnoliopsida</taxon>
        <taxon>Liliopsida</taxon>
        <taxon>Poales</taxon>
        <taxon>Poaceae</taxon>
        <taxon>PACMAD clade</taxon>
        <taxon>Panicoideae</taxon>
        <taxon>Panicodae</taxon>
        <taxon>Paniceae</taxon>
        <taxon>Anthephorinae</taxon>
        <taxon>Digitaria</taxon>
    </lineage>
</organism>
<dbReference type="GO" id="GO:0080142">
    <property type="term" value="P:regulation of salicylic acid biosynthetic process"/>
    <property type="evidence" value="ECO:0007669"/>
    <property type="project" value="TreeGrafter"/>
</dbReference>
<keyword evidence="6" id="KW-1185">Reference proteome</keyword>
<feature type="domain" description="Calmodulin binding protein C-terminal" evidence="4">
    <location>
        <begin position="250"/>
        <end position="307"/>
    </location>
</feature>
<dbReference type="GO" id="GO:0005516">
    <property type="term" value="F:calmodulin binding"/>
    <property type="evidence" value="ECO:0007669"/>
    <property type="project" value="InterPro"/>
</dbReference>
<protein>
    <submittedName>
        <fullName evidence="5">Uncharacterized protein</fullName>
    </submittedName>
</protein>
<dbReference type="InterPro" id="IPR046829">
    <property type="entry name" value="Calmod_bind_C"/>
</dbReference>
<sequence length="454" mass="50503">MKLAVPGRVGLGGGEAESPRSRMLRRTLLLVLFLVRACRGARATVTVNVSQIGGMLDGAFHKYHGMFARLEPNQEDAASNGSSTNIHLRFLNKWKPPIYTDKIITDENNAAIKVALFEGDKKITAGPLSNAEIEILALRGGFYKKSQDNWTEEEFDKHIVQGRDEQRLVLGTVRLTNGEVELSQIRFKEGSCRKKISMAARFCKSKKVAGRVQEAIMDPVKILQMKKKGKFWSKMIGHARKRTLEDRHELKAYQTEDGTVTLFFNCVHDLIGAKFGDNYIACEQFGIDHKALVKRLKEHAYNRLDDIPCDYVMKGHAPERISIGTSPAAGLSVVSLDPRQPNSTTDNLEAYEGYQGQGIAPSCQQQTTLPSIGPNWQQNTQVLMDYPDLFEDMMQSFSEASASAQLNPEPHNNLPQPDEMGLVASPPWPQSSFPEQDQGAGYSVFPGSGHGHDW</sequence>
<dbReference type="GO" id="GO:0005634">
    <property type="term" value="C:nucleus"/>
    <property type="evidence" value="ECO:0007669"/>
    <property type="project" value="TreeGrafter"/>
</dbReference>
<dbReference type="InterPro" id="IPR046831">
    <property type="entry name" value="Calmodulin_bind_N"/>
</dbReference>
<dbReference type="OrthoDB" id="626385at2759"/>
<feature type="chain" id="PRO_5032352502" evidence="2">
    <location>
        <begin position="44"/>
        <end position="454"/>
    </location>
</feature>
<evidence type="ECO:0000259" key="3">
    <source>
        <dbReference type="Pfam" id="PF07887"/>
    </source>
</evidence>
<feature type="domain" description="Calmodulin binding protein-like N-terminal" evidence="3">
    <location>
        <begin position="87"/>
        <end position="222"/>
    </location>
</feature>
<feature type="region of interest" description="Disordered" evidence="1">
    <location>
        <begin position="400"/>
        <end position="454"/>
    </location>
</feature>
<evidence type="ECO:0000256" key="1">
    <source>
        <dbReference type="SAM" id="MobiDB-lite"/>
    </source>
</evidence>
<dbReference type="PANTHER" id="PTHR31713:SF10">
    <property type="entry name" value="EXPRESSED PROTEIN"/>
    <property type="match status" value="1"/>
</dbReference>
<gene>
    <name evidence="5" type="ORF">HU200_052852</name>
</gene>
<accession>A0A835E717</accession>
<evidence type="ECO:0000259" key="4">
    <source>
        <dbReference type="Pfam" id="PF20452"/>
    </source>
</evidence>
<dbReference type="EMBL" id="JACEFO010002299">
    <property type="protein sequence ID" value="KAF8667646.1"/>
    <property type="molecule type" value="Genomic_DNA"/>
</dbReference>
<evidence type="ECO:0000313" key="5">
    <source>
        <dbReference type="EMBL" id="KAF8667646.1"/>
    </source>
</evidence>
<name>A0A835E717_9POAL</name>
<dbReference type="AlphaFoldDB" id="A0A835E717"/>
<dbReference type="Proteomes" id="UP000636709">
    <property type="component" value="Unassembled WGS sequence"/>
</dbReference>